<dbReference type="InterPro" id="IPR012338">
    <property type="entry name" value="Beta-lactam/transpept-like"/>
</dbReference>
<dbReference type="Pfam" id="PF00905">
    <property type="entry name" value="Transpeptidase"/>
    <property type="match status" value="1"/>
</dbReference>
<proteinExistence type="predicted"/>
<gene>
    <name evidence="3" type="primary">blaOXA-496</name>
</gene>
<dbReference type="RefSeq" id="WP_064483990.1">
    <property type="nucleotide sequence ID" value="NG_050781.1"/>
</dbReference>
<sequence>MKILIFLPLLSCLSLTACSLPVSSSPSQITSTQSTQTIAQLFDQAQSSGVLGIQRGQQIQVYGNDLSRANTEYVPASTFKMLNALIGLQHGKATTNEIFKWDGKKRSFSAWEKDMTLGQAMQASAVPVYQELARRIGLELMQQEVQRIQFGNQQIGQQVDNFWLVGPLKVTPKQEVQFVSVLAREQLAFDPQVQQQVKAMLFLQERKAYRLYVKSGWGMDVEPQVGWLTGWVETPQAEIVAFSLNMQMQNGIDPAIRLEILQQALGELGLYPKVGQQSK</sequence>
<dbReference type="EMBL" id="KT200608">
    <property type="protein sequence ID" value="ALM26450.1"/>
    <property type="molecule type" value="Genomic_DNA"/>
</dbReference>
<evidence type="ECO:0000256" key="1">
    <source>
        <dbReference type="SAM" id="SignalP"/>
    </source>
</evidence>
<feature type="signal peptide" evidence="1">
    <location>
        <begin position="1"/>
        <end position="19"/>
    </location>
</feature>
<dbReference type="GO" id="GO:0008658">
    <property type="term" value="F:penicillin binding"/>
    <property type="evidence" value="ECO:0007669"/>
    <property type="project" value="InterPro"/>
</dbReference>
<feature type="domain" description="Penicillin-binding protein transpeptidase" evidence="2">
    <location>
        <begin position="65"/>
        <end position="250"/>
    </location>
</feature>
<dbReference type="Gene3D" id="3.40.710.10">
    <property type="entry name" value="DD-peptidase/beta-lactamase superfamily"/>
    <property type="match status" value="1"/>
</dbReference>
<dbReference type="CARD" id="ARO:3005335">
    <property type="molecule name" value="OXA-496"/>
    <property type="mechanism identifier" value="ARO:0001004"/>
    <property type="mechanism name" value="antibiotic inactivation"/>
</dbReference>
<accession>A0A0S1TQK5</accession>
<feature type="chain" id="PRO_5006591055" evidence="1">
    <location>
        <begin position="20"/>
        <end position="279"/>
    </location>
</feature>
<dbReference type="SUPFAM" id="SSF56601">
    <property type="entry name" value="beta-lactamase/transpeptidase-like"/>
    <property type="match status" value="1"/>
</dbReference>
<dbReference type="PROSITE" id="PS51257">
    <property type="entry name" value="PROKAR_LIPOPROTEIN"/>
    <property type="match status" value="1"/>
</dbReference>
<protein>
    <submittedName>
        <fullName evidence="3">Beta-lactamase OXA-496</fullName>
    </submittedName>
</protein>
<reference evidence="3" key="1">
    <citation type="submission" date="2015-06" db="EMBL/GenBank/DDBJ databases">
        <title>Identification of novel class D beta-lactamase in Acinetobacter lwoffii of animal origin in Czech Republic.</title>
        <authorList>
            <person name="Mlynarcik P."/>
            <person name="Bardon J."/>
            <person name="Kolar M."/>
        </authorList>
    </citation>
    <scope>NUCLEOTIDE SEQUENCE</scope>
    <source>
        <strain evidence="3">S459</strain>
    </source>
</reference>
<evidence type="ECO:0000259" key="2">
    <source>
        <dbReference type="Pfam" id="PF00905"/>
    </source>
</evidence>
<dbReference type="AlphaFoldDB" id="A0A0S1TQK5"/>
<name>A0A0S1TQK5_ACILW</name>
<evidence type="ECO:0000313" key="3">
    <source>
        <dbReference type="EMBL" id="ALM26450.1"/>
    </source>
</evidence>
<dbReference type="InterPro" id="IPR001460">
    <property type="entry name" value="PCN-bd_Tpept"/>
</dbReference>
<keyword evidence="1" id="KW-0732">Signal</keyword>
<dbReference type="NCBIfam" id="NF000436">
    <property type="entry name" value="blaOXA-134_like"/>
    <property type="match status" value="1"/>
</dbReference>
<dbReference type="NCBIfam" id="NF012161">
    <property type="entry name" value="bla_class_D_main"/>
    <property type="match status" value="1"/>
</dbReference>
<organism evidence="3">
    <name type="scientific">Acinetobacter lwoffii</name>
    <dbReference type="NCBI Taxonomy" id="28090"/>
    <lineage>
        <taxon>Bacteria</taxon>
        <taxon>Pseudomonadati</taxon>
        <taxon>Pseudomonadota</taxon>
        <taxon>Gammaproteobacteria</taxon>
        <taxon>Moraxellales</taxon>
        <taxon>Moraxellaceae</taxon>
        <taxon>Acinetobacter</taxon>
    </lineage>
</organism>